<dbReference type="Proteomes" id="UP000182658">
    <property type="component" value="Unassembled WGS sequence"/>
</dbReference>
<dbReference type="EMBL" id="KV875097">
    <property type="protein sequence ID" value="OIW30393.1"/>
    <property type="molecule type" value="Genomic_DNA"/>
</dbReference>
<evidence type="ECO:0000259" key="1">
    <source>
        <dbReference type="PROSITE" id="PS50263"/>
    </source>
</evidence>
<dbReference type="STRING" id="1408157.A0A1J7JAS0"/>
<dbReference type="Pfam" id="PF00795">
    <property type="entry name" value="CN_hydrolase"/>
    <property type="match status" value="1"/>
</dbReference>
<protein>
    <submittedName>
        <fullName evidence="2">Carbon-nitrogen hydrolase</fullName>
    </submittedName>
</protein>
<evidence type="ECO:0000313" key="3">
    <source>
        <dbReference type="Proteomes" id="UP000182658"/>
    </source>
</evidence>
<dbReference type="PROSITE" id="PS50263">
    <property type="entry name" value="CN_HYDROLASE"/>
    <property type="match status" value="1"/>
</dbReference>
<reference evidence="2 3" key="1">
    <citation type="submission" date="2016-10" db="EMBL/GenBank/DDBJ databases">
        <title>Draft genome sequence of Coniochaeta ligniaria NRRL30616, a lignocellulolytic fungus for bioabatement of inhibitors in plant biomass hydrolysates.</title>
        <authorList>
            <consortium name="DOE Joint Genome Institute"/>
            <person name="Jimenez D.J."/>
            <person name="Hector R.E."/>
            <person name="Riley R."/>
            <person name="Sun H."/>
            <person name="Grigoriev I.V."/>
            <person name="Van Elsas J.D."/>
            <person name="Nichols N.N."/>
        </authorList>
    </citation>
    <scope>NUCLEOTIDE SEQUENCE [LARGE SCALE GENOMIC DNA]</scope>
    <source>
        <strain evidence="2 3">NRRL 30616</strain>
    </source>
</reference>
<dbReference type="Gene3D" id="3.60.110.10">
    <property type="entry name" value="Carbon-nitrogen hydrolase"/>
    <property type="match status" value="1"/>
</dbReference>
<keyword evidence="3" id="KW-1185">Reference proteome</keyword>
<feature type="domain" description="CN hydrolase" evidence="1">
    <location>
        <begin position="1"/>
        <end position="283"/>
    </location>
</feature>
<dbReference type="PANTHER" id="PTHR11750:SF26">
    <property type="entry name" value="PROTEIN N-TERMINAL AMIDASE"/>
    <property type="match status" value="1"/>
</dbReference>
<dbReference type="CDD" id="cd07566">
    <property type="entry name" value="ScNTA1_like"/>
    <property type="match status" value="1"/>
</dbReference>
<dbReference type="InterPro" id="IPR036526">
    <property type="entry name" value="C-N_Hydrolase_sf"/>
</dbReference>
<dbReference type="InParanoid" id="A0A1J7JAS0"/>
<dbReference type="GO" id="GO:0070773">
    <property type="term" value="F:protein-N-terminal glutamine amidohydrolase activity"/>
    <property type="evidence" value="ECO:0007669"/>
    <property type="project" value="InterPro"/>
</dbReference>
<dbReference type="GO" id="GO:0030163">
    <property type="term" value="P:protein catabolic process"/>
    <property type="evidence" value="ECO:0007669"/>
    <property type="project" value="TreeGrafter"/>
</dbReference>
<organism evidence="2 3">
    <name type="scientific">Coniochaeta ligniaria NRRL 30616</name>
    <dbReference type="NCBI Taxonomy" id="1408157"/>
    <lineage>
        <taxon>Eukaryota</taxon>
        <taxon>Fungi</taxon>
        <taxon>Dikarya</taxon>
        <taxon>Ascomycota</taxon>
        <taxon>Pezizomycotina</taxon>
        <taxon>Sordariomycetes</taxon>
        <taxon>Sordariomycetidae</taxon>
        <taxon>Coniochaetales</taxon>
        <taxon>Coniochaetaceae</taxon>
        <taxon>Coniochaeta</taxon>
    </lineage>
</organism>
<accession>A0A1J7JAS0</accession>
<dbReference type="GO" id="GO:0008418">
    <property type="term" value="F:protein-N-terminal asparagine amidohydrolase activity"/>
    <property type="evidence" value="ECO:0007669"/>
    <property type="project" value="InterPro"/>
</dbReference>
<dbReference type="InterPro" id="IPR003010">
    <property type="entry name" value="C-N_Hydrolase"/>
</dbReference>
<name>A0A1J7JAS0_9PEZI</name>
<dbReference type="PANTHER" id="PTHR11750">
    <property type="entry name" value="PROTEIN N-TERMINAL AMIDASE"/>
    <property type="match status" value="1"/>
</dbReference>
<evidence type="ECO:0000313" key="2">
    <source>
        <dbReference type="EMBL" id="OIW30393.1"/>
    </source>
</evidence>
<sequence>MRIACLQFSPQVGDTDNNLNRADAVLNKAKPEELKDLDLLVLPEMAFSGYNFKSLQQIHPFLEHSGSGISSLWARTTALKFNTKVLVGYPEKVDVRFKWPASPEYYDSAIMVNGDGETILNYRKSFLYKADETWALEGTDGFYHGDIPGLGKTCVGICTDLNPYKFGSPWNAFEFASHALEVQADVLVVSMSWVTGQDSREFSRTLAEPDMETLTYWVQRLEPLIAAELDKEIIVIFCNRCGQEAESLYAGTSAIVGIKGGEVSVYALAGRGTKEFLMADTSNPAFAKLQNGRHRHPAFTAL</sequence>
<dbReference type="AlphaFoldDB" id="A0A1J7JAS0"/>
<dbReference type="SUPFAM" id="SSF56317">
    <property type="entry name" value="Carbon-nitrogen hydrolase"/>
    <property type="match status" value="1"/>
</dbReference>
<dbReference type="OrthoDB" id="201515at2759"/>
<keyword evidence="2" id="KW-0378">Hydrolase</keyword>
<proteinExistence type="predicted"/>
<gene>
    <name evidence="2" type="ORF">CONLIGDRAFT_654565</name>
</gene>
<dbReference type="InterPro" id="IPR039703">
    <property type="entry name" value="Nta1"/>
</dbReference>